<evidence type="ECO:0000256" key="3">
    <source>
        <dbReference type="ARBA" id="ARBA00020887"/>
    </source>
</evidence>
<dbReference type="Pfam" id="PF09397">
    <property type="entry name" value="FtsK_gamma"/>
    <property type="match status" value="1"/>
</dbReference>
<dbReference type="GO" id="GO:0051301">
    <property type="term" value="P:cell division"/>
    <property type="evidence" value="ECO:0007669"/>
    <property type="project" value="UniProtKB-KW"/>
</dbReference>
<comment type="similarity">
    <text evidence="2">Belongs to the FtsK/SpoIIIE/SftA family.</text>
</comment>
<evidence type="ECO:0000259" key="11">
    <source>
        <dbReference type="PROSITE" id="PS50901"/>
    </source>
</evidence>
<keyword evidence="6 9" id="KW-0067">ATP-binding</keyword>
<evidence type="ECO:0000256" key="10">
    <source>
        <dbReference type="SAM" id="Phobius"/>
    </source>
</evidence>
<dbReference type="RefSeq" id="WP_089145034.1">
    <property type="nucleotide sequence ID" value="NZ_LUGD01000086.1"/>
</dbReference>
<dbReference type="InterPro" id="IPR036388">
    <property type="entry name" value="WH-like_DNA-bd_sf"/>
</dbReference>
<feature type="domain" description="FtsK" evidence="11">
    <location>
        <begin position="429"/>
        <end position="626"/>
    </location>
</feature>
<gene>
    <name evidence="12" type="ORF">AYP69_05400</name>
</gene>
<dbReference type="Gene3D" id="1.10.10.10">
    <property type="entry name" value="Winged helix-like DNA-binding domain superfamily/Winged helix DNA-binding domain"/>
    <property type="match status" value="1"/>
</dbReference>
<dbReference type="InterPro" id="IPR050206">
    <property type="entry name" value="FtsK/SpoIIIE/SftA"/>
</dbReference>
<dbReference type="PANTHER" id="PTHR22683:SF41">
    <property type="entry name" value="DNA TRANSLOCASE FTSK"/>
    <property type="match status" value="1"/>
</dbReference>
<keyword evidence="10" id="KW-0812">Transmembrane</keyword>
<feature type="transmembrane region" description="Helical" evidence="10">
    <location>
        <begin position="62"/>
        <end position="79"/>
    </location>
</feature>
<dbReference type="InterPro" id="IPR027417">
    <property type="entry name" value="P-loop_NTPase"/>
</dbReference>
<comment type="subcellular location">
    <subcellularLocation>
        <location evidence="1">Membrane</location>
        <topology evidence="1">Multi-pass membrane protein</topology>
    </subcellularLocation>
</comment>
<dbReference type="SUPFAM" id="SSF46785">
    <property type="entry name" value="Winged helix' DNA-binding domain"/>
    <property type="match status" value="1"/>
</dbReference>
<dbReference type="AlphaFoldDB" id="A0A231Q137"/>
<keyword evidence="12" id="KW-0131">Cell cycle</keyword>
<evidence type="ECO:0000313" key="12">
    <source>
        <dbReference type="EMBL" id="OXS40135.1"/>
    </source>
</evidence>
<dbReference type="InterPro" id="IPR036390">
    <property type="entry name" value="WH_DNA-bd_sf"/>
</dbReference>
<dbReference type="GO" id="GO:0005524">
    <property type="term" value="F:ATP binding"/>
    <property type="evidence" value="ECO:0007669"/>
    <property type="project" value="UniProtKB-UniRule"/>
</dbReference>
<evidence type="ECO:0000256" key="1">
    <source>
        <dbReference type="ARBA" id="ARBA00004141"/>
    </source>
</evidence>
<evidence type="ECO:0000256" key="6">
    <source>
        <dbReference type="ARBA" id="ARBA00022840"/>
    </source>
</evidence>
<dbReference type="Proteomes" id="UP000215261">
    <property type="component" value="Unassembled WGS sequence"/>
</dbReference>
<dbReference type="PROSITE" id="PS50901">
    <property type="entry name" value="FTSK"/>
    <property type="match status" value="1"/>
</dbReference>
<feature type="transmembrane region" description="Helical" evidence="10">
    <location>
        <begin position="91"/>
        <end position="111"/>
    </location>
</feature>
<evidence type="ECO:0000256" key="5">
    <source>
        <dbReference type="ARBA" id="ARBA00022829"/>
    </source>
</evidence>
<dbReference type="Pfam" id="PF01580">
    <property type="entry name" value="FtsK_SpoIIIE"/>
    <property type="match status" value="1"/>
</dbReference>
<keyword evidence="10" id="KW-0472">Membrane</keyword>
<dbReference type="SMART" id="SM00843">
    <property type="entry name" value="Ftsk_gamma"/>
    <property type="match status" value="1"/>
</dbReference>
<protein>
    <recommendedName>
        <fullName evidence="3">DNA translocase FtsK</fullName>
    </recommendedName>
</protein>
<dbReference type="Gene3D" id="3.30.980.40">
    <property type="match status" value="1"/>
</dbReference>
<dbReference type="InterPro" id="IPR041027">
    <property type="entry name" value="FtsK_alpha"/>
</dbReference>
<evidence type="ECO:0000256" key="4">
    <source>
        <dbReference type="ARBA" id="ARBA00022741"/>
    </source>
</evidence>
<dbReference type="InterPro" id="IPR003593">
    <property type="entry name" value="AAA+_ATPase"/>
</dbReference>
<organism evidence="12 13">
    <name type="scientific">Ligilactobacillus agilis</name>
    <dbReference type="NCBI Taxonomy" id="1601"/>
    <lineage>
        <taxon>Bacteria</taxon>
        <taxon>Bacillati</taxon>
        <taxon>Bacillota</taxon>
        <taxon>Bacilli</taxon>
        <taxon>Lactobacillales</taxon>
        <taxon>Lactobacillaceae</taxon>
        <taxon>Ligilactobacillus</taxon>
    </lineage>
</organism>
<feature type="binding site" evidence="9">
    <location>
        <begin position="446"/>
        <end position="453"/>
    </location>
    <ligand>
        <name>ATP</name>
        <dbReference type="ChEBI" id="CHEBI:30616"/>
    </ligand>
</feature>
<sequence length="767" mass="83546">MAKARRKPHPRRKKNKKVKFKIELSLQVSGLCFIFLGIIGLFNLGYVGTLMGNFIRIFVGDSYQLGLGLLIILGAYLVIFNKQPKLKYNLWLGASLVYGAALLALTAYFFGKLDIHAHFISVTWQYLQADIIDASLGSSVGGGILGASLYSLTYFLIAQLGTYILSGLVGVLGLCLLFKVSFTQVVATVGKLGYLILQGLGIVGNFGKEMVLKAKPSLEKATLPTLKAKQPDQEQLKESKIVAAELEKPVATKPKPVVADEVEEVSVWDEAPTPSVKEESPSEFTVENRVNPNYKLPDYSLLSEVGATDQSSERKAMQKNKKILEETLASFGVDAKVVNAILGPAVTKYELHPAIGVKVSKIVNLSDDLALALAAKDLRIEAPIPGKSLVGIEVPNQNVATVSFKSIISAQKRNPKKPLEVPLGRDISGNLVTADLAKMPHLLIAGSTGSGKSVAINGIITSLLMNCTPDQVRLVLVDPKKVELGVYNDIAHLLIPVVTNPKKAAGALQKLVSEMERRYECFADTGQRNITGYNEMIQRQKADGVESDSQPMPYIVIIVDELSDLMMTASNEVEDAIVRLAQMARAAGIHMILATQRPSVDVITGLIKANVPSRMAFAVSSGTDSRTIIDQYGAEKLLGRGDMLFAPMGSNKPTRVQGAYISDQDVERVVEFVKQQQEVSYDTSLEVSDDELAEGVNGKDEQDELFQQVLEFISQEQKCSISLLQRRFKIGYNRAARIVDQLAAAGMIGPQEGSKPRKVFLPKQEDN</sequence>
<reference evidence="12 13" key="1">
    <citation type="submission" date="2016-03" db="EMBL/GenBank/DDBJ databases">
        <title>Sequencing of Lactobacillus Species from Commercial Turkeys.</title>
        <authorList>
            <person name="Johnson T.J."/>
            <person name="Youmans B.P."/>
            <person name="Case K.A."/>
        </authorList>
    </citation>
    <scope>NUCLEOTIDE SEQUENCE [LARGE SCALE GENOMIC DNA]</scope>
    <source>
        <strain evidence="12 13">UMNLA1</strain>
    </source>
</reference>
<keyword evidence="7" id="KW-0238">DNA-binding</keyword>
<feature type="transmembrane region" description="Helical" evidence="10">
    <location>
        <begin position="163"/>
        <end position="182"/>
    </location>
</feature>
<comment type="caution">
    <text evidence="12">The sequence shown here is derived from an EMBL/GenBank/DDBJ whole genome shotgun (WGS) entry which is preliminary data.</text>
</comment>
<evidence type="ECO:0000256" key="7">
    <source>
        <dbReference type="ARBA" id="ARBA00023125"/>
    </source>
</evidence>
<accession>A0A231Q137</accession>
<dbReference type="SMART" id="SM00382">
    <property type="entry name" value="AAA"/>
    <property type="match status" value="1"/>
</dbReference>
<dbReference type="Gene3D" id="3.40.50.300">
    <property type="entry name" value="P-loop containing nucleotide triphosphate hydrolases"/>
    <property type="match status" value="1"/>
</dbReference>
<evidence type="ECO:0000256" key="9">
    <source>
        <dbReference type="PROSITE-ProRule" id="PRU00289"/>
    </source>
</evidence>
<evidence type="ECO:0000256" key="2">
    <source>
        <dbReference type="ARBA" id="ARBA00006474"/>
    </source>
</evidence>
<keyword evidence="4 9" id="KW-0547">Nucleotide-binding</keyword>
<keyword evidence="5" id="KW-0159">Chromosome partition</keyword>
<keyword evidence="10" id="KW-1133">Transmembrane helix</keyword>
<evidence type="ECO:0000313" key="13">
    <source>
        <dbReference type="Proteomes" id="UP000215261"/>
    </source>
</evidence>
<dbReference type="GO" id="GO:0007059">
    <property type="term" value="P:chromosome segregation"/>
    <property type="evidence" value="ECO:0007669"/>
    <property type="project" value="UniProtKB-KW"/>
</dbReference>
<name>A0A231Q137_9LACO</name>
<dbReference type="EMBL" id="LUGO01000048">
    <property type="protein sequence ID" value="OXS40135.1"/>
    <property type="molecule type" value="Genomic_DNA"/>
</dbReference>
<dbReference type="GO" id="GO:0016020">
    <property type="term" value="C:membrane"/>
    <property type="evidence" value="ECO:0007669"/>
    <property type="project" value="UniProtKB-SubCell"/>
</dbReference>
<evidence type="ECO:0000256" key="8">
    <source>
        <dbReference type="ARBA" id="ARBA00025923"/>
    </source>
</evidence>
<dbReference type="PANTHER" id="PTHR22683">
    <property type="entry name" value="SPORULATION PROTEIN RELATED"/>
    <property type="match status" value="1"/>
</dbReference>
<keyword evidence="12" id="KW-0132">Cell division</keyword>
<comment type="subunit">
    <text evidence="8">Homohexamer. Forms a ring that surrounds DNA.</text>
</comment>
<dbReference type="Pfam" id="PF17854">
    <property type="entry name" value="FtsK_alpha"/>
    <property type="match status" value="1"/>
</dbReference>
<dbReference type="GO" id="GO:0003677">
    <property type="term" value="F:DNA binding"/>
    <property type="evidence" value="ECO:0007669"/>
    <property type="project" value="UniProtKB-KW"/>
</dbReference>
<proteinExistence type="inferred from homology"/>
<dbReference type="SUPFAM" id="SSF52540">
    <property type="entry name" value="P-loop containing nucleoside triphosphate hydrolases"/>
    <property type="match status" value="1"/>
</dbReference>
<dbReference type="InterPro" id="IPR002543">
    <property type="entry name" value="FtsK_dom"/>
</dbReference>
<dbReference type="InterPro" id="IPR018541">
    <property type="entry name" value="Ftsk_gamma"/>
</dbReference>
<feature type="transmembrane region" description="Helical" evidence="10">
    <location>
        <begin position="20"/>
        <end position="42"/>
    </location>
</feature>